<evidence type="ECO:0000256" key="1">
    <source>
        <dbReference type="ARBA" id="ARBA00004370"/>
    </source>
</evidence>
<evidence type="ECO:0000256" key="4">
    <source>
        <dbReference type="ARBA" id="ARBA00022989"/>
    </source>
</evidence>
<evidence type="ECO:0000256" key="5">
    <source>
        <dbReference type="ARBA" id="ARBA00023136"/>
    </source>
</evidence>
<keyword evidence="3 6" id="KW-0812">Transmembrane</keyword>
<dbReference type="EMBL" id="MU825397">
    <property type="protein sequence ID" value="KAJ7394198.1"/>
    <property type="molecule type" value="Genomic_DNA"/>
</dbReference>
<proteinExistence type="inferred from homology"/>
<protein>
    <submittedName>
        <fullName evidence="7">Uncharacterized protein</fullName>
    </submittedName>
</protein>
<dbReference type="InterPro" id="IPR051423">
    <property type="entry name" value="CD225/Dispanin"/>
</dbReference>
<dbReference type="PANTHER" id="PTHR14948">
    <property type="entry name" value="NG5"/>
    <property type="match status" value="1"/>
</dbReference>
<evidence type="ECO:0000313" key="8">
    <source>
        <dbReference type="Proteomes" id="UP001163046"/>
    </source>
</evidence>
<reference evidence="7" key="1">
    <citation type="submission" date="2023-01" db="EMBL/GenBank/DDBJ databases">
        <title>Genome assembly of the deep-sea coral Lophelia pertusa.</title>
        <authorList>
            <person name="Herrera S."/>
            <person name="Cordes E."/>
        </authorList>
    </citation>
    <scope>NUCLEOTIDE SEQUENCE</scope>
    <source>
        <strain evidence="7">USNM1676648</strain>
        <tissue evidence="7">Polyp</tissue>
    </source>
</reference>
<accession>A0A9X0DCZ5</accession>
<comment type="caution">
    <text evidence="7">The sequence shown here is derived from an EMBL/GenBank/DDBJ whole genome shotgun (WGS) entry which is preliminary data.</text>
</comment>
<keyword evidence="4 6" id="KW-1133">Transmembrane helix</keyword>
<sequence>MATVCEGWGNGGKDIWNNVRKDSEFASKQFRFLSMIPVFANQGSIFPQPGDPTSHTHVQATNWQGASPLCMNLYPTTQQPGYRETTTVTQPNAIDAHDQDMPPNHMMLAILSAVFCACPFGLMSLVHAVQVNTYLLQGNTAGAQYNSRQAWKWGIASISLGCLAVLVALLYFFTLLSLRL</sequence>
<feature type="transmembrane region" description="Helical" evidence="6">
    <location>
        <begin position="108"/>
        <end position="130"/>
    </location>
</feature>
<dbReference type="InterPro" id="IPR007593">
    <property type="entry name" value="CD225/Dispanin_fam"/>
</dbReference>
<dbReference type="OrthoDB" id="5989578at2759"/>
<evidence type="ECO:0000256" key="6">
    <source>
        <dbReference type="SAM" id="Phobius"/>
    </source>
</evidence>
<feature type="transmembrane region" description="Helical" evidence="6">
    <location>
        <begin position="150"/>
        <end position="173"/>
    </location>
</feature>
<dbReference type="GO" id="GO:0016020">
    <property type="term" value="C:membrane"/>
    <property type="evidence" value="ECO:0007669"/>
    <property type="project" value="UniProtKB-SubCell"/>
</dbReference>
<dbReference type="PANTHER" id="PTHR14948:SF25">
    <property type="entry name" value="DUF4190 DOMAIN-CONTAINING PROTEIN"/>
    <property type="match status" value="1"/>
</dbReference>
<evidence type="ECO:0000256" key="3">
    <source>
        <dbReference type="ARBA" id="ARBA00022692"/>
    </source>
</evidence>
<evidence type="ECO:0000256" key="2">
    <source>
        <dbReference type="ARBA" id="ARBA00006843"/>
    </source>
</evidence>
<dbReference type="AlphaFoldDB" id="A0A9X0DCZ5"/>
<name>A0A9X0DCZ5_9CNID</name>
<dbReference type="Pfam" id="PF04505">
    <property type="entry name" value="CD225"/>
    <property type="match status" value="1"/>
</dbReference>
<comment type="subcellular location">
    <subcellularLocation>
        <location evidence="1">Membrane</location>
    </subcellularLocation>
</comment>
<gene>
    <name evidence="7" type="ORF">OS493_003881</name>
</gene>
<keyword evidence="8" id="KW-1185">Reference proteome</keyword>
<organism evidence="7 8">
    <name type="scientific">Desmophyllum pertusum</name>
    <dbReference type="NCBI Taxonomy" id="174260"/>
    <lineage>
        <taxon>Eukaryota</taxon>
        <taxon>Metazoa</taxon>
        <taxon>Cnidaria</taxon>
        <taxon>Anthozoa</taxon>
        <taxon>Hexacorallia</taxon>
        <taxon>Scleractinia</taxon>
        <taxon>Caryophylliina</taxon>
        <taxon>Caryophylliidae</taxon>
        <taxon>Desmophyllum</taxon>
    </lineage>
</organism>
<comment type="similarity">
    <text evidence="2">Belongs to the CD225/Dispanin family.</text>
</comment>
<evidence type="ECO:0000313" key="7">
    <source>
        <dbReference type="EMBL" id="KAJ7394198.1"/>
    </source>
</evidence>
<dbReference type="Proteomes" id="UP001163046">
    <property type="component" value="Unassembled WGS sequence"/>
</dbReference>
<keyword evidence="5 6" id="KW-0472">Membrane</keyword>